<keyword evidence="2" id="KW-0813">Transport</keyword>
<dbReference type="AlphaFoldDB" id="A0A6I4IYR6"/>
<comment type="caution">
    <text evidence="8">The sequence shown here is derived from an EMBL/GenBank/DDBJ whole genome shotgun (WGS) entry which is preliminary data.</text>
</comment>
<proteinExistence type="predicted"/>
<keyword evidence="4 6" id="KW-1133">Transmembrane helix</keyword>
<evidence type="ECO:0000313" key="8">
    <source>
        <dbReference type="EMBL" id="MVO77295.1"/>
    </source>
</evidence>
<feature type="transmembrane region" description="Helical" evidence="6">
    <location>
        <begin position="129"/>
        <end position="153"/>
    </location>
</feature>
<dbReference type="GO" id="GO:0022857">
    <property type="term" value="F:transmembrane transporter activity"/>
    <property type="evidence" value="ECO:0007669"/>
    <property type="project" value="InterPro"/>
</dbReference>
<dbReference type="GO" id="GO:0016020">
    <property type="term" value="C:membrane"/>
    <property type="evidence" value="ECO:0007669"/>
    <property type="project" value="UniProtKB-SubCell"/>
</dbReference>
<feature type="transmembrane region" description="Helical" evidence="6">
    <location>
        <begin position="40"/>
        <end position="59"/>
    </location>
</feature>
<feature type="transmembrane region" description="Helical" evidence="6">
    <location>
        <begin position="100"/>
        <end position="117"/>
    </location>
</feature>
<gene>
    <name evidence="8" type="ORF">GON01_04990</name>
</gene>
<dbReference type="PANTHER" id="PTHR23504">
    <property type="entry name" value="MAJOR FACILITATOR SUPERFAMILY DOMAIN-CONTAINING PROTEIN 10"/>
    <property type="match status" value="1"/>
</dbReference>
<feature type="transmembrane region" description="Helical" evidence="6">
    <location>
        <begin position="275"/>
        <end position="294"/>
    </location>
</feature>
<feature type="transmembrane region" description="Helical" evidence="6">
    <location>
        <begin position="159"/>
        <end position="177"/>
    </location>
</feature>
<dbReference type="Proteomes" id="UP000441389">
    <property type="component" value="Unassembled WGS sequence"/>
</dbReference>
<evidence type="ECO:0000256" key="5">
    <source>
        <dbReference type="ARBA" id="ARBA00023136"/>
    </source>
</evidence>
<protein>
    <submittedName>
        <fullName evidence="8">MFS transporter</fullName>
    </submittedName>
</protein>
<evidence type="ECO:0000259" key="7">
    <source>
        <dbReference type="PROSITE" id="PS50850"/>
    </source>
</evidence>
<dbReference type="InterPro" id="IPR020846">
    <property type="entry name" value="MFS_dom"/>
</dbReference>
<comment type="subcellular location">
    <subcellularLocation>
        <location evidence="1">Membrane</location>
        <topology evidence="1">Multi-pass membrane protein</topology>
    </subcellularLocation>
</comment>
<feature type="transmembrane region" description="Helical" evidence="6">
    <location>
        <begin position="300"/>
        <end position="321"/>
    </location>
</feature>
<reference evidence="8 9" key="1">
    <citation type="submission" date="2019-12" db="EMBL/GenBank/DDBJ databases">
        <authorList>
            <person name="Huq M.A."/>
        </authorList>
    </citation>
    <scope>NUCLEOTIDE SEQUENCE [LARGE SCALE GENOMIC DNA]</scope>
    <source>
        <strain evidence="8 9">MAH-20</strain>
    </source>
</reference>
<dbReference type="PANTHER" id="PTHR23504:SF15">
    <property type="entry name" value="MAJOR FACILITATOR SUPERFAMILY (MFS) PROFILE DOMAIN-CONTAINING PROTEIN"/>
    <property type="match status" value="1"/>
</dbReference>
<feature type="transmembrane region" description="Helical" evidence="6">
    <location>
        <begin position="71"/>
        <end position="94"/>
    </location>
</feature>
<dbReference type="EMBL" id="WQMS01000006">
    <property type="protein sequence ID" value="MVO77295.1"/>
    <property type="molecule type" value="Genomic_DNA"/>
</dbReference>
<dbReference type="InterPro" id="IPR001958">
    <property type="entry name" value="Tet-R_TetA/multi-R_MdtG-like"/>
</dbReference>
<keyword evidence="3 6" id="KW-0812">Transmembrane</keyword>
<feature type="transmembrane region" description="Helical" evidence="6">
    <location>
        <begin position="366"/>
        <end position="387"/>
    </location>
</feature>
<evidence type="ECO:0000256" key="2">
    <source>
        <dbReference type="ARBA" id="ARBA00022448"/>
    </source>
</evidence>
<evidence type="ECO:0000256" key="1">
    <source>
        <dbReference type="ARBA" id="ARBA00004141"/>
    </source>
</evidence>
<dbReference type="Gene3D" id="1.20.1250.20">
    <property type="entry name" value="MFS general substrate transporter like domains"/>
    <property type="match status" value="1"/>
</dbReference>
<keyword evidence="9" id="KW-1185">Reference proteome</keyword>
<feature type="transmembrane region" description="Helical" evidence="6">
    <location>
        <begin position="245"/>
        <end position="263"/>
    </location>
</feature>
<dbReference type="InterPro" id="IPR011701">
    <property type="entry name" value="MFS"/>
</dbReference>
<dbReference type="Pfam" id="PF07690">
    <property type="entry name" value="MFS_1"/>
    <property type="match status" value="1"/>
</dbReference>
<evidence type="ECO:0000256" key="4">
    <source>
        <dbReference type="ARBA" id="ARBA00022989"/>
    </source>
</evidence>
<feature type="domain" description="Major facilitator superfamily (MFS) profile" evidence="7">
    <location>
        <begin position="1"/>
        <end position="391"/>
    </location>
</feature>
<sequence>MPIALAAVTIDVIGFGIVMPVLPTLITDLGRVDLAAATRIAGWMLAVFAVTQFLAGPVLGNLGDRYGRRPVLIAAMTAFAVDYALMAVAPTIAWLFLGRAIAGITGATFGPVGAVIADVTPPERRATNFGYLGAAFGIGFIVGPALGGLVATFGPRAPFWLACALAVANAVAMYFLLPETLAAENRRPFALRDAHVIGAFKPLFAAGNATPLLVAWFLWQLGGVVYPTTWAFWAKLRFDWTDAQIGWSLAWVGFLQLLVQLFLTDRVIRRTGERGAAIIGLACGAATLVIYAFVTQGWQVYAFFLIGCLGALAWPALNGILSRMVDASRQGALQGGIGSMNSVAAVLGPLIASQSLAWGARHSFDGAAFIVAGTLIGAATAIVLLGVPRLHYAAAGEAIR</sequence>
<dbReference type="PROSITE" id="PS50850">
    <property type="entry name" value="MFS"/>
    <property type="match status" value="1"/>
</dbReference>
<evidence type="ECO:0000256" key="6">
    <source>
        <dbReference type="SAM" id="Phobius"/>
    </source>
</evidence>
<feature type="transmembrane region" description="Helical" evidence="6">
    <location>
        <begin position="342"/>
        <end position="360"/>
    </location>
</feature>
<dbReference type="PRINTS" id="PR01035">
    <property type="entry name" value="TCRTETA"/>
</dbReference>
<feature type="transmembrane region" description="Helical" evidence="6">
    <location>
        <begin position="212"/>
        <end position="233"/>
    </location>
</feature>
<evidence type="ECO:0000256" key="3">
    <source>
        <dbReference type="ARBA" id="ARBA00022692"/>
    </source>
</evidence>
<dbReference type="CDD" id="cd17388">
    <property type="entry name" value="MFS_TetA"/>
    <property type="match status" value="1"/>
</dbReference>
<dbReference type="InterPro" id="IPR036259">
    <property type="entry name" value="MFS_trans_sf"/>
</dbReference>
<evidence type="ECO:0000313" key="9">
    <source>
        <dbReference type="Proteomes" id="UP000441389"/>
    </source>
</evidence>
<organism evidence="8 9">
    <name type="scientific">Sphingomonas horti</name>
    <dbReference type="NCBI Taxonomy" id="2682842"/>
    <lineage>
        <taxon>Bacteria</taxon>
        <taxon>Pseudomonadati</taxon>
        <taxon>Pseudomonadota</taxon>
        <taxon>Alphaproteobacteria</taxon>
        <taxon>Sphingomonadales</taxon>
        <taxon>Sphingomonadaceae</taxon>
        <taxon>Sphingomonas</taxon>
    </lineage>
</organism>
<keyword evidence="5 6" id="KW-0472">Membrane</keyword>
<accession>A0A6I4IYR6</accession>
<name>A0A6I4IYR6_9SPHN</name>
<dbReference type="SUPFAM" id="SSF103473">
    <property type="entry name" value="MFS general substrate transporter"/>
    <property type="match status" value="1"/>
</dbReference>